<dbReference type="EMBL" id="DROD01000484">
    <property type="protein sequence ID" value="HHJ53004.1"/>
    <property type="molecule type" value="Genomic_DNA"/>
</dbReference>
<feature type="domain" description="NAD-dependent epimerase/dehydratase" evidence="1">
    <location>
        <begin position="6"/>
        <end position="241"/>
    </location>
</feature>
<protein>
    <submittedName>
        <fullName evidence="2">SDR family oxidoreductase</fullName>
    </submittedName>
</protein>
<gene>
    <name evidence="2" type="ORF">ENJ89_07395</name>
</gene>
<dbReference type="SUPFAM" id="SSF51735">
    <property type="entry name" value="NAD(P)-binding Rossmann-fold domains"/>
    <property type="match status" value="1"/>
</dbReference>
<evidence type="ECO:0000259" key="1">
    <source>
        <dbReference type="Pfam" id="PF01370"/>
    </source>
</evidence>
<dbReference type="Gene3D" id="3.40.50.720">
    <property type="entry name" value="NAD(P)-binding Rossmann-like Domain"/>
    <property type="match status" value="1"/>
</dbReference>
<dbReference type="InterPro" id="IPR001509">
    <property type="entry name" value="Epimerase_deHydtase"/>
</dbReference>
<dbReference type="InterPro" id="IPR050177">
    <property type="entry name" value="Lipid_A_modif_metabolic_enz"/>
</dbReference>
<reference evidence="2" key="1">
    <citation type="journal article" date="2020" name="mSystems">
        <title>Genome- and Community-Level Interaction Insights into Carbon Utilization and Element Cycling Functions of Hydrothermarchaeota in Hydrothermal Sediment.</title>
        <authorList>
            <person name="Zhou Z."/>
            <person name="Liu Y."/>
            <person name="Xu W."/>
            <person name="Pan J."/>
            <person name="Luo Z.H."/>
            <person name="Li M."/>
        </authorList>
    </citation>
    <scope>NUCLEOTIDE SEQUENCE [LARGE SCALE GENOMIC DNA]</scope>
    <source>
        <strain evidence="2">HyVt-527</strain>
    </source>
</reference>
<evidence type="ECO:0000313" key="2">
    <source>
        <dbReference type="EMBL" id="HHJ53004.1"/>
    </source>
</evidence>
<comment type="caution">
    <text evidence="2">The sequence shown here is derived from an EMBL/GenBank/DDBJ whole genome shotgun (WGS) entry which is preliminary data.</text>
</comment>
<sequence>MQERYLITGGAGFIGSNLAEALVEQGHFVRVLDNFSTGKAYNLEGIKDKIEIIDGDIRYLNTVMEAMEGIDYVLHQAALPSVPRSIQTPIESNDVNTGGTLNILYAAKEKGVKRVVYAASSSAYGDTPTLPKVETMKPDPLSPYAVNKLAGEQYCSVFYKVYGLETVALRYFNIFGRRQDPNSYYSAVIPKFIKAFLNETPPVIYGDGSQSRDFTYIDNVISANLLACKAPDAVGQVFNIACGERITLNELAAELQALVGAKVTATHGDPRPGDIKHSLADISKAQKLLGYQVLVPVREGLKRTAEWFLQHQDMLR</sequence>
<dbReference type="InterPro" id="IPR036291">
    <property type="entry name" value="NAD(P)-bd_dom_sf"/>
</dbReference>
<proteinExistence type="predicted"/>
<dbReference type="CDD" id="cd05256">
    <property type="entry name" value="UDP_AE_SDR_e"/>
    <property type="match status" value="1"/>
</dbReference>
<accession>A0A7V5UF81</accession>
<dbReference type="Gene3D" id="3.90.25.10">
    <property type="entry name" value="UDP-galactose 4-epimerase, domain 1"/>
    <property type="match status" value="1"/>
</dbReference>
<dbReference type="Pfam" id="PF01370">
    <property type="entry name" value="Epimerase"/>
    <property type="match status" value="1"/>
</dbReference>
<dbReference type="PANTHER" id="PTHR43245">
    <property type="entry name" value="BIFUNCTIONAL POLYMYXIN RESISTANCE PROTEIN ARNA"/>
    <property type="match status" value="1"/>
</dbReference>
<dbReference type="Proteomes" id="UP000886124">
    <property type="component" value="Unassembled WGS sequence"/>
</dbReference>
<organism evidence="2">
    <name type="scientific">Caldithrix abyssi</name>
    <dbReference type="NCBI Taxonomy" id="187145"/>
    <lineage>
        <taxon>Bacteria</taxon>
        <taxon>Pseudomonadati</taxon>
        <taxon>Calditrichota</taxon>
        <taxon>Calditrichia</taxon>
        <taxon>Calditrichales</taxon>
        <taxon>Calditrichaceae</taxon>
        <taxon>Caldithrix</taxon>
    </lineage>
</organism>
<dbReference type="PRINTS" id="PR01713">
    <property type="entry name" value="NUCEPIMERASE"/>
</dbReference>
<name>A0A7V5UF81_CALAY</name>
<dbReference type="AlphaFoldDB" id="A0A7V5UF81"/>
<dbReference type="PANTHER" id="PTHR43245:SF13">
    <property type="entry name" value="UDP-D-APIOSE_UDP-D-XYLOSE SYNTHASE 2"/>
    <property type="match status" value="1"/>
</dbReference>